<keyword evidence="5" id="KW-0964">Secreted</keyword>
<evidence type="ECO:0000313" key="12">
    <source>
        <dbReference type="EMBL" id="CUA96670.1"/>
    </source>
</evidence>
<dbReference type="GO" id="GO:0005198">
    <property type="term" value="F:structural molecule activity"/>
    <property type="evidence" value="ECO:0007669"/>
    <property type="project" value="InterPro"/>
</dbReference>
<keyword evidence="7" id="KW-0175">Coiled coil</keyword>
<evidence type="ECO:0000259" key="11">
    <source>
        <dbReference type="Pfam" id="PF22638"/>
    </source>
</evidence>
<evidence type="ECO:0000256" key="7">
    <source>
        <dbReference type="SAM" id="Coils"/>
    </source>
</evidence>
<evidence type="ECO:0000256" key="6">
    <source>
        <dbReference type="ARBA" id="ARBA00023143"/>
    </source>
</evidence>
<dbReference type="EMBL" id="CYHF01000004">
    <property type="protein sequence ID" value="CUA96670.1"/>
    <property type="molecule type" value="Genomic_DNA"/>
</dbReference>
<dbReference type="Pfam" id="PF22638">
    <property type="entry name" value="FlgK_D1"/>
    <property type="match status" value="1"/>
</dbReference>
<evidence type="ECO:0000259" key="9">
    <source>
        <dbReference type="Pfam" id="PF06429"/>
    </source>
</evidence>
<dbReference type="GO" id="GO:0009424">
    <property type="term" value="C:bacterial-type flagellum hook"/>
    <property type="evidence" value="ECO:0007669"/>
    <property type="project" value="InterPro"/>
</dbReference>
<dbReference type="STRING" id="339866.GCA_001418255_01467"/>
<feature type="domain" description="Flagellar basal-body/hook protein C-terminal" evidence="9">
    <location>
        <begin position="628"/>
        <end position="666"/>
    </location>
</feature>
<dbReference type="PROSITE" id="PS00588">
    <property type="entry name" value="FLAGELLA_BB_ROD"/>
    <property type="match status" value="1"/>
</dbReference>
<feature type="domain" description="Flagellar hook-associated protein 1 D2-like" evidence="10">
    <location>
        <begin position="334"/>
        <end position="415"/>
    </location>
</feature>
<proteinExistence type="inferred from homology"/>
<comment type="subcellular location">
    <subcellularLocation>
        <location evidence="1">Bacterial flagellum</location>
    </subcellularLocation>
    <subcellularLocation>
        <location evidence="2">Secreted</location>
    </subcellularLocation>
</comment>
<dbReference type="Pfam" id="PF21158">
    <property type="entry name" value="flgK_1st_1"/>
    <property type="match status" value="1"/>
</dbReference>
<evidence type="ECO:0000259" key="10">
    <source>
        <dbReference type="Pfam" id="PF21158"/>
    </source>
</evidence>
<evidence type="ECO:0000256" key="3">
    <source>
        <dbReference type="ARBA" id="ARBA00009677"/>
    </source>
</evidence>
<dbReference type="PANTHER" id="PTHR30033:SF1">
    <property type="entry name" value="FLAGELLAR HOOK-ASSOCIATED PROTEIN 1"/>
    <property type="match status" value="1"/>
</dbReference>
<keyword evidence="12" id="KW-0969">Cilium</keyword>
<reference evidence="13" key="1">
    <citation type="submission" date="2015-08" db="EMBL/GenBank/DDBJ databases">
        <authorList>
            <person name="Varghese N."/>
        </authorList>
    </citation>
    <scope>NUCLEOTIDE SEQUENCE [LARGE SCALE GENOMIC DNA]</scope>
    <source>
        <strain evidence="13">DSM 18181</strain>
    </source>
</reference>
<feature type="coiled-coil region" evidence="7">
    <location>
        <begin position="166"/>
        <end position="193"/>
    </location>
</feature>
<dbReference type="InterPro" id="IPR002371">
    <property type="entry name" value="FlgK"/>
</dbReference>
<dbReference type="InterPro" id="IPR019776">
    <property type="entry name" value="Flagellar_basal_body_rod_CS"/>
</dbReference>
<dbReference type="NCBIfam" id="TIGR02492">
    <property type="entry name" value="flgK_ends"/>
    <property type="match status" value="1"/>
</dbReference>
<organism evidence="12 13">
    <name type="scientific">Thiomonas bhubaneswarensis</name>
    <dbReference type="NCBI Taxonomy" id="339866"/>
    <lineage>
        <taxon>Bacteria</taxon>
        <taxon>Pseudomonadati</taxon>
        <taxon>Pseudomonadota</taxon>
        <taxon>Betaproteobacteria</taxon>
        <taxon>Burkholderiales</taxon>
        <taxon>Thiomonas</taxon>
    </lineage>
</organism>
<evidence type="ECO:0000313" key="13">
    <source>
        <dbReference type="Proteomes" id="UP000183649"/>
    </source>
</evidence>
<comment type="similarity">
    <text evidence="3">Belongs to the flagella basal body rod proteins family.</text>
</comment>
<dbReference type="InterPro" id="IPR049119">
    <property type="entry name" value="FlgK_D2-like"/>
</dbReference>
<dbReference type="RefSeq" id="WP_055450366.1">
    <property type="nucleotide sequence ID" value="NZ_CYHF01000004.1"/>
</dbReference>
<evidence type="ECO:0000256" key="1">
    <source>
        <dbReference type="ARBA" id="ARBA00004365"/>
    </source>
</evidence>
<gene>
    <name evidence="12" type="ORF">Ga0061069_104237</name>
</gene>
<dbReference type="GO" id="GO:0044780">
    <property type="term" value="P:bacterial-type flagellum assembly"/>
    <property type="evidence" value="ECO:0007669"/>
    <property type="project" value="InterPro"/>
</dbReference>
<evidence type="ECO:0000256" key="2">
    <source>
        <dbReference type="ARBA" id="ARBA00004613"/>
    </source>
</evidence>
<keyword evidence="13" id="KW-1185">Reference proteome</keyword>
<sequence>MSGISGLLNNALTGLQAAQSALQVTGNNIANVNTPGYSRETAVQSSLTPSLYGGQYLGNGTQIEAVTRSYSAYLQSQVWSTTATASGAQTLNTQLQSIVNLVAGANAGLSTSINQFFASGVAQVAANPSDMPSRQNLISQSQALAQTFQTSAQQLQDAASGVNQQLQQSVTAINSLTQQIAKLNVQINSMSGTGSTPNSLLDQRDQLVTQLSAQVGVTVLPQDGNQINVFTGNGQVLVAGAQSFDLKTVSNAYDPSQLEVAYSANGAVLSQGLQGGALGGLLDFRSQVLQPAQNALGRIADGLAAAMNSQQAQGLDLNGQFGAPMFQGGPVQVLANSANTSGAIISGSVVDVNALTTADYKLAFDGSNWTATNLSTGKAASITSGVSGGSTTLTFDGVQIAVSGAQAGNTFQVQPTRYGALNFQSTLTDPAKIAAASPYVSSAGQMQSGSLVNTNLGNLTLSAGSYSSTLPSGSIQVAGLNLGNTSSPPYVQVTLTSGGTSGSVGFEVSSGGSVLATGSVALGTSGQVLSIPYASTPPGGYWNVTLAGSTAVSGDAFTLSPAQGGDGGNAQAMAALQTAKTLDKGTTSLEGAYSQLVAQVATQGSQAQSALSAATSVAAQATAAQQSVSGVNLDEEASNLIQYQQAYQAAAKAIQVGNSLFTSLLQAVQ</sequence>
<dbReference type="PRINTS" id="PR01005">
    <property type="entry name" value="FLGHOOKAP1"/>
</dbReference>
<dbReference type="Pfam" id="PF06429">
    <property type="entry name" value="Flg_bbr_C"/>
    <property type="match status" value="1"/>
</dbReference>
<dbReference type="InterPro" id="IPR001444">
    <property type="entry name" value="Flag_bb_rod_N"/>
</dbReference>
<dbReference type="InterPro" id="IPR010930">
    <property type="entry name" value="Flg_bb/hook_C_dom"/>
</dbReference>
<dbReference type="SUPFAM" id="SSF64518">
    <property type="entry name" value="Phase 1 flagellin"/>
    <property type="match status" value="2"/>
</dbReference>
<keyword evidence="12" id="KW-0282">Flagellum</keyword>
<protein>
    <recommendedName>
        <fullName evidence="4">Flagellar hook-associated protein 1</fullName>
    </recommendedName>
</protein>
<dbReference type="PANTHER" id="PTHR30033">
    <property type="entry name" value="FLAGELLAR HOOK-ASSOCIATED PROTEIN 1"/>
    <property type="match status" value="1"/>
</dbReference>
<dbReference type="AlphaFoldDB" id="A0A0K6I0L5"/>
<feature type="domain" description="Flagellar hook-associated protein FlgK helical" evidence="11">
    <location>
        <begin position="96"/>
        <end position="326"/>
    </location>
</feature>
<dbReference type="Proteomes" id="UP000183649">
    <property type="component" value="Unassembled WGS sequence"/>
</dbReference>
<keyword evidence="12" id="KW-0966">Cell projection</keyword>
<dbReference type="Pfam" id="PF00460">
    <property type="entry name" value="Flg_bb_rod"/>
    <property type="match status" value="1"/>
</dbReference>
<feature type="domain" description="Flagellar basal body rod protein N-terminal" evidence="8">
    <location>
        <begin position="8"/>
        <end position="37"/>
    </location>
</feature>
<accession>A0A0K6I0L5</accession>
<evidence type="ECO:0000259" key="8">
    <source>
        <dbReference type="Pfam" id="PF00460"/>
    </source>
</evidence>
<keyword evidence="6" id="KW-0975">Bacterial flagellum</keyword>
<evidence type="ECO:0000256" key="4">
    <source>
        <dbReference type="ARBA" id="ARBA00016244"/>
    </source>
</evidence>
<dbReference type="OrthoDB" id="9802553at2"/>
<evidence type="ECO:0000256" key="5">
    <source>
        <dbReference type="ARBA" id="ARBA00022525"/>
    </source>
</evidence>
<dbReference type="InterPro" id="IPR053927">
    <property type="entry name" value="FlgK_helical"/>
</dbReference>
<dbReference type="GO" id="GO:0005576">
    <property type="term" value="C:extracellular region"/>
    <property type="evidence" value="ECO:0007669"/>
    <property type="project" value="UniProtKB-SubCell"/>
</dbReference>
<name>A0A0K6I0L5_9BURK</name>